<evidence type="ECO:0000313" key="2">
    <source>
        <dbReference type="Proteomes" id="UP000198748"/>
    </source>
</evidence>
<sequence length="115" mass="12451">MKRFVLAGVCMLSLLNCKEDKISSEGLDCYGLEGLTRDEYVVDAPVTVQLSGGLAIGSQLIAPNGVAWGGCNLPKQFMQDSLAVYVTGYFLTSKELETMNLTPLPFIVTSAKLRQ</sequence>
<gene>
    <name evidence="1" type="ORF">SAMN04487996_1068</name>
</gene>
<reference evidence="2" key="1">
    <citation type="submission" date="2016-10" db="EMBL/GenBank/DDBJ databases">
        <authorList>
            <person name="Varghese N."/>
            <person name="Submissions S."/>
        </authorList>
    </citation>
    <scope>NUCLEOTIDE SEQUENCE [LARGE SCALE GENOMIC DNA]</scope>
    <source>
        <strain evidence="2">DSM 25329</strain>
    </source>
</reference>
<keyword evidence="2" id="KW-1185">Reference proteome</keyword>
<proteinExistence type="predicted"/>
<accession>A0A1G7EAS4</accession>
<dbReference type="OrthoDB" id="958992at2"/>
<dbReference type="EMBL" id="FNAN01000006">
    <property type="protein sequence ID" value="SDE60791.1"/>
    <property type="molecule type" value="Genomic_DNA"/>
</dbReference>
<dbReference type="Proteomes" id="UP000198748">
    <property type="component" value="Unassembled WGS sequence"/>
</dbReference>
<dbReference type="AlphaFoldDB" id="A0A1G7EAS4"/>
<name>A0A1G7EAS4_9BACT</name>
<dbReference type="RefSeq" id="WP_090149004.1">
    <property type="nucleotide sequence ID" value="NZ_FNAN01000006.1"/>
</dbReference>
<organism evidence="1 2">
    <name type="scientific">Dyadobacter soli</name>
    <dbReference type="NCBI Taxonomy" id="659014"/>
    <lineage>
        <taxon>Bacteria</taxon>
        <taxon>Pseudomonadati</taxon>
        <taxon>Bacteroidota</taxon>
        <taxon>Cytophagia</taxon>
        <taxon>Cytophagales</taxon>
        <taxon>Spirosomataceae</taxon>
        <taxon>Dyadobacter</taxon>
    </lineage>
</organism>
<evidence type="ECO:0000313" key="1">
    <source>
        <dbReference type="EMBL" id="SDE60791.1"/>
    </source>
</evidence>
<protein>
    <submittedName>
        <fullName evidence="1">Uncharacterized protein</fullName>
    </submittedName>
</protein>